<feature type="domain" description="PWWP" evidence="7">
    <location>
        <begin position="24"/>
        <end position="81"/>
    </location>
</feature>
<dbReference type="PROSITE" id="PS00763">
    <property type="entry name" value="GLUTATHIONE_PEROXID_2"/>
    <property type="match status" value="1"/>
</dbReference>
<dbReference type="PANTHER" id="PTHR12550">
    <property type="entry name" value="HEPATOMA-DERIVED GROWTH FACTOR-RELATED"/>
    <property type="match status" value="1"/>
</dbReference>
<feature type="region of interest" description="Disordered" evidence="6">
    <location>
        <begin position="1076"/>
        <end position="1114"/>
    </location>
</feature>
<evidence type="ECO:0000259" key="9">
    <source>
        <dbReference type="PROSITE" id="PS51391"/>
    </source>
</evidence>
<dbReference type="InterPro" id="IPR000313">
    <property type="entry name" value="PWWP_dom"/>
</dbReference>
<dbReference type="Proteomes" id="UP001652623">
    <property type="component" value="Chromosome 9"/>
</dbReference>
<dbReference type="InterPro" id="IPR036249">
    <property type="entry name" value="Thioredoxin-like_sf"/>
</dbReference>
<dbReference type="InterPro" id="IPR013766">
    <property type="entry name" value="Thioredoxin_domain"/>
</dbReference>
<evidence type="ECO:0000256" key="1">
    <source>
        <dbReference type="ARBA" id="ARBA00006926"/>
    </source>
</evidence>
<keyword evidence="4 5" id="KW-0560">Oxidoreductase</keyword>
<evidence type="ECO:0000259" key="7">
    <source>
        <dbReference type="PROSITE" id="PS50812"/>
    </source>
</evidence>
<feature type="compositionally biased region" description="Low complexity" evidence="6">
    <location>
        <begin position="1031"/>
        <end position="1041"/>
    </location>
</feature>
<dbReference type="SUPFAM" id="SSF63748">
    <property type="entry name" value="Tudor/PWWP/MBT"/>
    <property type="match status" value="1"/>
</dbReference>
<feature type="compositionally biased region" description="Basic and acidic residues" evidence="6">
    <location>
        <begin position="1334"/>
        <end position="1358"/>
    </location>
</feature>
<feature type="compositionally biased region" description="Polar residues" evidence="6">
    <location>
        <begin position="386"/>
        <end position="403"/>
    </location>
</feature>
<evidence type="ECO:0000259" key="8">
    <source>
        <dbReference type="PROSITE" id="PS51352"/>
    </source>
</evidence>
<dbReference type="CDD" id="cd20147">
    <property type="entry name" value="PWWP_HULK"/>
    <property type="match status" value="1"/>
</dbReference>
<dbReference type="PROSITE" id="PS51352">
    <property type="entry name" value="THIOREDOXIN_2"/>
    <property type="match status" value="1"/>
</dbReference>
<proteinExistence type="inferred from homology"/>
<dbReference type="SMART" id="SM00293">
    <property type="entry name" value="PWWP"/>
    <property type="match status" value="1"/>
</dbReference>
<dbReference type="Pfam" id="PF00255">
    <property type="entry name" value="GSHPx"/>
    <property type="match status" value="1"/>
</dbReference>
<dbReference type="SMART" id="SM00582">
    <property type="entry name" value="RPR"/>
    <property type="match status" value="1"/>
</dbReference>
<feature type="region of interest" description="Disordered" evidence="6">
    <location>
        <begin position="255"/>
        <end position="289"/>
    </location>
</feature>
<dbReference type="InterPro" id="IPR006569">
    <property type="entry name" value="CID_dom"/>
</dbReference>
<feature type="domain" description="CID" evidence="9">
    <location>
        <begin position="891"/>
        <end position="1032"/>
    </location>
</feature>
<keyword evidence="2 5" id="KW-0575">Peroxidase</keyword>
<dbReference type="PROSITE" id="PS50812">
    <property type="entry name" value="PWWP"/>
    <property type="match status" value="1"/>
</dbReference>
<dbReference type="PROSITE" id="PS51391">
    <property type="entry name" value="CID"/>
    <property type="match status" value="1"/>
</dbReference>
<accession>A0ABM4AHU9</accession>
<dbReference type="Gene3D" id="3.40.30.10">
    <property type="entry name" value="Glutaredoxin"/>
    <property type="match status" value="1"/>
</dbReference>
<evidence type="ECO:0000256" key="4">
    <source>
        <dbReference type="ARBA" id="ARBA00023002"/>
    </source>
</evidence>
<name>A0ABM4AHU9_ZIZJJ</name>
<dbReference type="PROSITE" id="PS00460">
    <property type="entry name" value="GLUTATHIONE_PEROXID_1"/>
    <property type="match status" value="1"/>
</dbReference>
<evidence type="ECO:0000256" key="6">
    <source>
        <dbReference type="SAM" id="MobiDB-lite"/>
    </source>
</evidence>
<dbReference type="PRINTS" id="PR01011">
    <property type="entry name" value="GLUTPROXDASE"/>
</dbReference>
<keyword evidence="3" id="KW-0507">mRNA processing</keyword>
<gene>
    <name evidence="11" type="primary">LOC107426017</name>
</gene>
<dbReference type="InterPro" id="IPR029760">
    <property type="entry name" value="GPX_CS"/>
</dbReference>
<dbReference type="PROSITE" id="PS51355">
    <property type="entry name" value="GLUTATHIONE_PEROXID_3"/>
    <property type="match status" value="1"/>
</dbReference>
<dbReference type="PANTHER" id="PTHR12550:SF49">
    <property type="entry name" value="PROTEIN HUA2-LIKE 2-RELATED"/>
    <property type="match status" value="1"/>
</dbReference>
<dbReference type="SUPFAM" id="SSF52833">
    <property type="entry name" value="Thioredoxin-like"/>
    <property type="match status" value="1"/>
</dbReference>
<evidence type="ECO:0000313" key="10">
    <source>
        <dbReference type="Proteomes" id="UP001652623"/>
    </source>
</evidence>
<feature type="compositionally biased region" description="Polar residues" evidence="6">
    <location>
        <begin position="154"/>
        <end position="167"/>
    </location>
</feature>
<dbReference type="Gene3D" id="2.30.30.140">
    <property type="match status" value="1"/>
</dbReference>
<feature type="region of interest" description="Disordered" evidence="6">
    <location>
        <begin position="1167"/>
        <end position="1206"/>
    </location>
</feature>
<evidence type="ECO:0000256" key="5">
    <source>
        <dbReference type="RuleBase" id="RU000499"/>
    </source>
</evidence>
<comment type="similarity">
    <text evidence="1 5">Belongs to the glutathione peroxidase family.</text>
</comment>
<reference evidence="11" key="1">
    <citation type="submission" date="2025-08" db="UniProtKB">
        <authorList>
            <consortium name="RefSeq"/>
        </authorList>
    </citation>
    <scope>IDENTIFICATION</scope>
    <source>
        <tissue evidence="11">Seedling</tissue>
    </source>
</reference>
<dbReference type="RefSeq" id="XP_060676305.1">
    <property type="nucleotide sequence ID" value="XM_060820322.1"/>
</dbReference>
<feature type="compositionally biased region" description="Pro residues" evidence="6">
    <location>
        <begin position="1169"/>
        <end position="1197"/>
    </location>
</feature>
<evidence type="ECO:0000256" key="3">
    <source>
        <dbReference type="ARBA" id="ARBA00022664"/>
    </source>
</evidence>
<dbReference type="GeneID" id="107426017"/>
<feature type="region of interest" description="Disordered" evidence="6">
    <location>
        <begin position="154"/>
        <end position="236"/>
    </location>
</feature>
<evidence type="ECO:0000256" key="2">
    <source>
        <dbReference type="ARBA" id="ARBA00022559"/>
    </source>
</evidence>
<dbReference type="CDD" id="cd00340">
    <property type="entry name" value="GSH_Peroxidase"/>
    <property type="match status" value="1"/>
</dbReference>
<sequence>MAPSRRKGASKAAAAAAARRQWKVGDLVLAKVKGYPAWPAEVTEPEKWGFSADWKKVVVHFFGTQQIAFCNPADVEPFTEEKKQSLLVKRHGKGADFVRALQEIIDSYEKLEKQDQVDDCNSEEVARANVGNSMDSSANFESKDQVEVPNATLDSRLSSSNFTNDGNEPSLPVDDTSATAQTDAVLDKGEPSDSAAVTETPLPTIYSRRRSRELRPQNGISQRKETAVRRSRSSSRVESRRLQSFLVQYNDSGKTAGDISANTIHDGSLRRNKRNRKSPDASEYDGFDSPAFCGSIEDDGSEIVTVESDTISFNEGSTIDSGCKVENSETVVECLEGDVELNKGLDLQIKAVVIKKKRKPNRKRATNDVAETTVIVEKEVGMGVGVQSTSEDSQTACVKNNESGSKEDGDEHLPLVKRARVRMGKQSSAKEELNSLSNTEENAQKEVTVCLSEPVNTSLNCAVECPANRDSSMVNGASENVSPSRNCSQFPGYRSHLWKAQKDQPFGCSVDGEAALPPSKRLHRALEAMSANAAEEGQACTDALSTMEMVTNNRCSTSSISRFPHMATESKTEVGLGLQDVDSFENNPHRVDAPGLSACSNPVITEENNKSSMEIDYQGSRVESSTLRNDESCKDFFLNAEDHDDGMNNSVRTDVNNTVITAIQSQSSRDLLSNLDRSEVDVGTTLGSANEFLPRKDEDNSINIESSNSDVEKLDKESDASEHTVMCLDPGSSTNVNGIKVSPQEATDVLQLLKVEATGCEDTRSLELPLDDRRVVDNMSEVVKEAMHKQETKDPISLSLPNENMGDVSGMRPSPCLTDGGDSLAQGSPATTSICQMSTSDSSNVVQHNSSCSPDPPVHQKTTLCAPTVDEEGKFETMVTERPKSIGKNAEAQVALSSFEAMLGTLTRTKESIGRATRVAIDCAKFGVASKVIEVLARFLETESSLHRRVDLFFLVDSVTQCSRGLKGDVGGKYLLAIQTLLPRLLSAAAPPGNSAHENRRQCLKVLRLWLERRIFPETIIRHHMRELDSHSGSSSSGFSRRSSRTERSLDDPLREMEGMLVDEYGSNSSFQLPGFCMPRMLKDEDDGSDSDGGSFEAVTPEHNPENHDECQTLPATEKRRHILEDVDGELEMEDVAPSCEVELNPSYVDGGNATQISHNQFEQLYPLPFAPPLPQDVPPSSPPLPSSPPPPPPAGVAPPCAMPNSYVNGMDSKHYADARNMQDNMVQSQSNAQRSNSAISDAVQYHGSECRDPQTQMPESNSCSFSSYSVQSVRNVPQCDSAAFHNKGYPLRPPHPPPSNQFSYVHGDQHFKSRREAAPPPSYSNRFHYANNGDRENFYDTHDRGKPAPNEFHDSWRKPAPYERDSWRFPPHTFSDHRYPDKGKSYAPSPYVGPPCEPSRVPSQGWRFPPRSMNHRNSLPFRPPFEGPIPVAGRENGNPNRISESYGFRFCSLEREREREKQRDMGASPSVPEKSIHEFTVKDSRGKDVDLSIYKGKVLLVVNVASKCGFTDSNYTQLTELYNKYKDKGFEILAFPCNQFLKQEPGTSLDAEEFACTRYKAEYPIFQKVRVNGQEAAPVYKFLKASKSGFLGARIKWNFTKFLVDGEGHVIGRYSTTTSPLSIENDIKKALGE</sequence>
<protein>
    <recommendedName>
        <fullName evidence="5">Glutathione peroxidase</fullName>
    </recommendedName>
</protein>
<dbReference type="Pfam" id="PF04818">
    <property type="entry name" value="CID"/>
    <property type="match status" value="1"/>
</dbReference>
<feature type="domain" description="Thioredoxin" evidence="8">
    <location>
        <begin position="1471"/>
        <end position="1633"/>
    </location>
</feature>
<feature type="region of interest" description="Disordered" evidence="6">
    <location>
        <begin position="1027"/>
        <end position="1054"/>
    </location>
</feature>
<feature type="compositionally biased region" description="Basic and acidic residues" evidence="6">
    <location>
        <begin position="1044"/>
        <end position="1054"/>
    </location>
</feature>
<keyword evidence="10" id="KW-1185">Reference proteome</keyword>
<dbReference type="Pfam" id="PF00855">
    <property type="entry name" value="PWWP"/>
    <property type="match status" value="1"/>
</dbReference>
<dbReference type="Gene3D" id="1.25.40.90">
    <property type="match status" value="1"/>
</dbReference>
<organism evidence="10 11">
    <name type="scientific">Ziziphus jujuba</name>
    <name type="common">Chinese jujube</name>
    <name type="synonym">Ziziphus sativa</name>
    <dbReference type="NCBI Taxonomy" id="326968"/>
    <lineage>
        <taxon>Eukaryota</taxon>
        <taxon>Viridiplantae</taxon>
        <taxon>Streptophyta</taxon>
        <taxon>Embryophyta</taxon>
        <taxon>Tracheophyta</taxon>
        <taxon>Spermatophyta</taxon>
        <taxon>Magnoliopsida</taxon>
        <taxon>eudicotyledons</taxon>
        <taxon>Gunneridae</taxon>
        <taxon>Pentapetalae</taxon>
        <taxon>rosids</taxon>
        <taxon>fabids</taxon>
        <taxon>Rosales</taxon>
        <taxon>Rhamnaceae</taxon>
        <taxon>Paliureae</taxon>
        <taxon>Ziziphus</taxon>
    </lineage>
</organism>
<feature type="region of interest" description="Disordered" evidence="6">
    <location>
        <begin position="1314"/>
        <end position="1358"/>
    </location>
</feature>
<dbReference type="InterPro" id="IPR008942">
    <property type="entry name" value="ENTH_VHS"/>
</dbReference>
<evidence type="ECO:0000313" key="11">
    <source>
        <dbReference type="RefSeq" id="XP_060676305.1"/>
    </source>
</evidence>
<feature type="region of interest" description="Disordered" evidence="6">
    <location>
        <begin position="385"/>
        <end position="411"/>
    </location>
</feature>
<dbReference type="InterPro" id="IPR000889">
    <property type="entry name" value="Glutathione_peroxidase"/>
</dbReference>
<dbReference type="InterPro" id="IPR029759">
    <property type="entry name" value="GPX_AS"/>
</dbReference>